<name>A0A7W7Y436_9BACT</name>
<feature type="region of interest" description="Disordered" evidence="1">
    <location>
        <begin position="1"/>
        <end position="42"/>
    </location>
</feature>
<gene>
    <name evidence="2" type="ORF">HNR37_001044</name>
</gene>
<accession>A0A7W7Y436</accession>
<dbReference type="Proteomes" id="UP000528322">
    <property type="component" value="Unassembled WGS sequence"/>
</dbReference>
<feature type="compositionally biased region" description="Basic and acidic residues" evidence="1">
    <location>
        <begin position="18"/>
        <end position="34"/>
    </location>
</feature>
<dbReference type="AlphaFoldDB" id="A0A7W7Y436"/>
<protein>
    <submittedName>
        <fullName evidence="2">Uncharacterized protein</fullName>
    </submittedName>
</protein>
<dbReference type="EMBL" id="JACHID010000005">
    <property type="protein sequence ID" value="MBB5021731.1"/>
    <property type="molecule type" value="Genomic_DNA"/>
</dbReference>
<feature type="compositionally biased region" description="Gly residues" evidence="1">
    <location>
        <begin position="1"/>
        <end position="10"/>
    </location>
</feature>
<comment type="caution">
    <text evidence="2">The sequence shown here is derived from an EMBL/GenBank/DDBJ whole genome shotgun (WGS) entry which is preliminary data.</text>
</comment>
<dbReference type="RefSeq" id="WP_183730956.1">
    <property type="nucleotide sequence ID" value="NZ_JACHID010000005.1"/>
</dbReference>
<sequence length="98" mass="10458">MNVDGLGGGLARKSMVRLPEDDRAATKKTDDSKAQPRQGNAISDEIAVENRLAGMSTIRDVDSAKNLLKDTVRDIVADSRQALEAYKGASGVNTSKLL</sequence>
<reference evidence="2 3" key="1">
    <citation type="submission" date="2020-08" db="EMBL/GenBank/DDBJ databases">
        <title>Genomic Encyclopedia of Type Strains, Phase IV (KMG-IV): sequencing the most valuable type-strain genomes for metagenomic binning, comparative biology and taxonomic classification.</title>
        <authorList>
            <person name="Goeker M."/>
        </authorList>
    </citation>
    <scope>NUCLEOTIDE SEQUENCE [LARGE SCALE GENOMIC DNA]</scope>
    <source>
        <strain evidence="2 3">DSM 22071</strain>
    </source>
</reference>
<evidence type="ECO:0000256" key="1">
    <source>
        <dbReference type="SAM" id="MobiDB-lite"/>
    </source>
</evidence>
<keyword evidence="3" id="KW-1185">Reference proteome</keyword>
<evidence type="ECO:0000313" key="2">
    <source>
        <dbReference type="EMBL" id="MBB5021731.1"/>
    </source>
</evidence>
<proteinExistence type="predicted"/>
<organism evidence="2 3">
    <name type="scientific">Desulfurispira natronophila</name>
    <dbReference type="NCBI Taxonomy" id="682562"/>
    <lineage>
        <taxon>Bacteria</taxon>
        <taxon>Pseudomonadati</taxon>
        <taxon>Chrysiogenota</taxon>
        <taxon>Chrysiogenia</taxon>
        <taxon>Chrysiogenales</taxon>
        <taxon>Chrysiogenaceae</taxon>
        <taxon>Desulfurispira</taxon>
    </lineage>
</organism>
<evidence type="ECO:0000313" key="3">
    <source>
        <dbReference type="Proteomes" id="UP000528322"/>
    </source>
</evidence>